<dbReference type="Gene3D" id="3.40.109.10">
    <property type="entry name" value="NADH Oxidase"/>
    <property type="match status" value="1"/>
</dbReference>
<dbReference type="InterPro" id="IPR000415">
    <property type="entry name" value="Nitroreductase-like"/>
</dbReference>
<name>A0A1S1PWY1_9ACTN</name>
<comment type="caution">
    <text evidence="1">The sequence shown here is derived from an EMBL/GenBank/DDBJ whole genome shotgun (WGS) entry which is preliminary data.</text>
</comment>
<organism evidence="1 2">
    <name type="scientific">Parafrankia soli</name>
    <dbReference type="NCBI Taxonomy" id="2599596"/>
    <lineage>
        <taxon>Bacteria</taxon>
        <taxon>Bacillati</taxon>
        <taxon>Actinomycetota</taxon>
        <taxon>Actinomycetes</taxon>
        <taxon>Frankiales</taxon>
        <taxon>Frankiaceae</taxon>
        <taxon>Parafrankia</taxon>
    </lineage>
</organism>
<evidence type="ECO:0000313" key="1">
    <source>
        <dbReference type="EMBL" id="OHV24414.1"/>
    </source>
</evidence>
<dbReference type="AlphaFoldDB" id="A0A1S1PWY1"/>
<protein>
    <submittedName>
        <fullName evidence="1">Nitroreductase</fullName>
    </submittedName>
</protein>
<dbReference type="PANTHER" id="PTHR23026">
    <property type="entry name" value="NADPH NITROREDUCTASE"/>
    <property type="match status" value="1"/>
</dbReference>
<dbReference type="EMBL" id="MAXA01000235">
    <property type="protein sequence ID" value="OHV24414.1"/>
    <property type="molecule type" value="Genomic_DNA"/>
</dbReference>
<dbReference type="OrthoDB" id="8156917at2"/>
<dbReference type="SUPFAM" id="SSF55469">
    <property type="entry name" value="FMN-dependent nitroreductase-like"/>
    <property type="match status" value="1"/>
</dbReference>
<keyword evidence="2" id="KW-1185">Reference proteome</keyword>
<dbReference type="InterPro" id="IPR050627">
    <property type="entry name" value="Nitroreductase/BluB"/>
</dbReference>
<accession>A0A1S1PWY1</accession>
<sequence length="354" mass="37745">MVDTAVRLTEDDARAIVAQATLAPSIHNTQPWRWRFDADGLHLFADPERLLHVADPEGRQLLVSCGAALTFARLAARSRGLLPVVALGPLDDGAPPSADVPLATIAVADRRPPAPAEAELAAAMSNRHTDRRPFLTGERGRLGADDLAALRRAAEAESAWVRFVESADARVETSVLLSRADWQEAHDPAYTEELRHWSRTSPQARDGIPREAVVGGAATRQSEFVLRDFDVVGGLEPAGAAGSSEPAVEQPAVERLEVERPTVVAIGTDSDRPTDRLLAGGATGRVLLTATARGLAASPLGQVLDVSAIRELMRSATGGIGHVQMLLRLGRPDPEQPPLAATPRRPVEEILDIA</sequence>
<dbReference type="PANTHER" id="PTHR23026:SF123">
    <property type="entry name" value="NAD(P)H NITROREDUCTASE RV3131-RELATED"/>
    <property type="match status" value="1"/>
</dbReference>
<dbReference type="Proteomes" id="UP000179769">
    <property type="component" value="Unassembled WGS sequence"/>
</dbReference>
<dbReference type="RefSeq" id="WP_071065595.1">
    <property type="nucleotide sequence ID" value="NZ_JBFLUH010000001.1"/>
</dbReference>
<reference evidence="2" key="1">
    <citation type="submission" date="2016-07" db="EMBL/GenBank/DDBJ databases">
        <title>Frankia sp. NRRL B-16219 Genome sequencing.</title>
        <authorList>
            <person name="Ghodhbane-Gtari F."/>
            <person name="Swanson E."/>
            <person name="Gueddou A."/>
            <person name="Louati M."/>
            <person name="Nouioui I."/>
            <person name="Hezbri K."/>
            <person name="Abebe-Akele F."/>
            <person name="Simpson S."/>
            <person name="Morris K."/>
            <person name="Thomas K."/>
            <person name="Gtari M."/>
            <person name="Tisa L.S."/>
        </authorList>
    </citation>
    <scope>NUCLEOTIDE SEQUENCE [LARGE SCALE GENOMIC DNA]</scope>
    <source>
        <strain evidence="2">NRRL B-16219</strain>
    </source>
</reference>
<dbReference type="GO" id="GO:0016491">
    <property type="term" value="F:oxidoreductase activity"/>
    <property type="evidence" value="ECO:0007669"/>
    <property type="project" value="InterPro"/>
</dbReference>
<proteinExistence type="predicted"/>
<evidence type="ECO:0000313" key="2">
    <source>
        <dbReference type="Proteomes" id="UP000179769"/>
    </source>
</evidence>
<gene>
    <name evidence="1" type="ORF">BBK14_06070</name>
</gene>
<dbReference type="NCBIfam" id="NF047509">
    <property type="entry name" value="Rv3131_FMN_oxido"/>
    <property type="match status" value="1"/>
</dbReference>